<dbReference type="Proteomes" id="UP001189429">
    <property type="component" value="Unassembled WGS sequence"/>
</dbReference>
<accession>A0ABN9W633</accession>
<evidence type="ECO:0000256" key="2">
    <source>
        <dbReference type="ARBA" id="ARBA00022692"/>
    </source>
</evidence>
<comment type="caution">
    <text evidence="7">The sequence shown here is derived from an EMBL/GenBank/DDBJ whole genome shotgun (WGS) entry which is preliminary data.</text>
</comment>
<dbReference type="EMBL" id="CAUYUJ010018052">
    <property type="protein sequence ID" value="CAK0880240.1"/>
    <property type="molecule type" value="Genomic_DNA"/>
</dbReference>
<feature type="transmembrane region" description="Helical" evidence="6">
    <location>
        <begin position="74"/>
        <end position="94"/>
    </location>
</feature>
<sequence>MALESDSDSDDATSEDVSDPRSEDDYDNEGVSVENLPTMATVEVVKMSAKRKTMAAILKEAAAAAELEGPKLGLFDLICIGIGTCVGTGVFVLSGEVLPVAGPAAVLSWMVAGAACLLSALSFMELSARLPTRGSTYVFAFHCLGELAAVISSVCLTLEYGISGAGVARSWSGNVASMVNSVAFTRMCFTPWSSLEGRYASSFNSVTSGNHSVEATTVHEILDQPHLDWLAGLLMLLCVILVTAGGDCGKMITNAFTCMKVLLILFMSVGCLAHWNQDIFESFGAFAPRGTTGIVDGATLLFFGFVGFDEVCCLASRSKDPARTMPRAIAGTLLGATAISADCNRAGPQLRHPAGHGRELRQRLQEPGSPVGGLGGDDRRGGAAAAGRLRQLPAPAGAHGRHGRGRGPAEHVLQERPAGQVPGALRSAASERGG</sequence>
<feature type="transmembrane region" description="Helical" evidence="6">
    <location>
        <begin position="106"/>
        <end position="124"/>
    </location>
</feature>
<evidence type="ECO:0000256" key="3">
    <source>
        <dbReference type="ARBA" id="ARBA00022989"/>
    </source>
</evidence>
<gene>
    <name evidence="7" type="ORF">PCOR1329_LOCUS63443</name>
</gene>
<keyword evidence="3 6" id="KW-1133">Transmembrane helix</keyword>
<dbReference type="Pfam" id="PF13520">
    <property type="entry name" value="AA_permease_2"/>
    <property type="match status" value="1"/>
</dbReference>
<organism evidence="7 8">
    <name type="scientific">Prorocentrum cordatum</name>
    <dbReference type="NCBI Taxonomy" id="2364126"/>
    <lineage>
        <taxon>Eukaryota</taxon>
        <taxon>Sar</taxon>
        <taxon>Alveolata</taxon>
        <taxon>Dinophyceae</taxon>
        <taxon>Prorocentrales</taxon>
        <taxon>Prorocentraceae</taxon>
        <taxon>Prorocentrum</taxon>
    </lineage>
</organism>
<evidence type="ECO:0000313" key="7">
    <source>
        <dbReference type="EMBL" id="CAK0880240.1"/>
    </source>
</evidence>
<name>A0ABN9W633_9DINO</name>
<evidence type="ECO:0000256" key="6">
    <source>
        <dbReference type="SAM" id="Phobius"/>
    </source>
</evidence>
<feature type="transmembrane region" description="Helical" evidence="6">
    <location>
        <begin position="136"/>
        <end position="162"/>
    </location>
</feature>
<dbReference type="PANTHER" id="PTHR43243:SF82">
    <property type="entry name" value="CATIONIC AMINO ACID TRANSPORTER C-TERMINAL DOMAIN-CONTAINING PROTEIN"/>
    <property type="match status" value="1"/>
</dbReference>
<feature type="transmembrane region" description="Helical" evidence="6">
    <location>
        <begin position="258"/>
        <end position="277"/>
    </location>
</feature>
<feature type="transmembrane region" description="Helical" evidence="6">
    <location>
        <begin position="229"/>
        <end position="246"/>
    </location>
</feature>
<evidence type="ECO:0000256" key="1">
    <source>
        <dbReference type="ARBA" id="ARBA00004141"/>
    </source>
</evidence>
<dbReference type="InterPro" id="IPR002293">
    <property type="entry name" value="AA/rel_permease1"/>
</dbReference>
<evidence type="ECO:0008006" key="9">
    <source>
        <dbReference type="Google" id="ProtNLM"/>
    </source>
</evidence>
<proteinExistence type="predicted"/>
<feature type="region of interest" description="Disordered" evidence="5">
    <location>
        <begin position="1"/>
        <end position="32"/>
    </location>
</feature>
<keyword evidence="4 6" id="KW-0472">Membrane</keyword>
<comment type="subcellular location">
    <subcellularLocation>
        <location evidence="1">Membrane</location>
        <topology evidence="1">Multi-pass membrane protein</topology>
    </subcellularLocation>
</comment>
<feature type="compositionally biased region" description="Acidic residues" evidence="5">
    <location>
        <begin position="1"/>
        <end position="17"/>
    </location>
</feature>
<feature type="region of interest" description="Disordered" evidence="5">
    <location>
        <begin position="345"/>
        <end position="434"/>
    </location>
</feature>
<protein>
    <recommendedName>
        <fullName evidence="9">Cationic amino acid transporter</fullName>
    </recommendedName>
</protein>
<evidence type="ECO:0000313" key="8">
    <source>
        <dbReference type="Proteomes" id="UP001189429"/>
    </source>
</evidence>
<evidence type="ECO:0000256" key="5">
    <source>
        <dbReference type="SAM" id="MobiDB-lite"/>
    </source>
</evidence>
<dbReference type="PANTHER" id="PTHR43243">
    <property type="entry name" value="INNER MEMBRANE TRANSPORTER YGJI-RELATED"/>
    <property type="match status" value="1"/>
</dbReference>
<feature type="compositionally biased region" description="Low complexity" evidence="5">
    <location>
        <begin position="382"/>
        <end position="398"/>
    </location>
</feature>
<keyword evidence="8" id="KW-1185">Reference proteome</keyword>
<reference evidence="7" key="1">
    <citation type="submission" date="2023-10" db="EMBL/GenBank/DDBJ databases">
        <authorList>
            <person name="Chen Y."/>
            <person name="Shah S."/>
            <person name="Dougan E. K."/>
            <person name="Thang M."/>
            <person name="Chan C."/>
        </authorList>
    </citation>
    <scope>NUCLEOTIDE SEQUENCE [LARGE SCALE GENOMIC DNA]</scope>
</reference>
<dbReference type="Gene3D" id="1.20.1740.10">
    <property type="entry name" value="Amino acid/polyamine transporter I"/>
    <property type="match status" value="1"/>
</dbReference>
<evidence type="ECO:0000256" key="4">
    <source>
        <dbReference type="ARBA" id="ARBA00023136"/>
    </source>
</evidence>
<keyword evidence="2 6" id="KW-0812">Transmembrane</keyword>